<comment type="caution">
    <text evidence="1">The sequence shown here is derived from an EMBL/GenBank/DDBJ whole genome shotgun (WGS) entry which is preliminary data.</text>
</comment>
<sequence length="124" mass="14423">MNEFHVTTTSPLPRSHTHALRDPNFHKAMLDEYNALITNGAWVIIPLPTNMNVVRSMWLSKHKFHADGSLMFSEIIERAHMHHCNPCRTPVDTHSKLRPDDDHVSDRTLYRNLALQYLMLVQIL</sequence>
<dbReference type="Proteomes" id="UP001151760">
    <property type="component" value="Unassembled WGS sequence"/>
</dbReference>
<evidence type="ECO:0000313" key="1">
    <source>
        <dbReference type="EMBL" id="GJS55303.1"/>
    </source>
</evidence>
<proteinExistence type="predicted"/>
<protein>
    <submittedName>
        <fullName evidence="1">Ribonuclease H-like domain-containing protein</fullName>
    </submittedName>
</protein>
<accession>A0ABQ4WR29</accession>
<dbReference type="EMBL" id="BQNB010008860">
    <property type="protein sequence ID" value="GJS55303.1"/>
    <property type="molecule type" value="Genomic_DNA"/>
</dbReference>
<evidence type="ECO:0000313" key="2">
    <source>
        <dbReference type="Proteomes" id="UP001151760"/>
    </source>
</evidence>
<gene>
    <name evidence="1" type="ORF">Tco_0628665</name>
</gene>
<reference evidence="1" key="2">
    <citation type="submission" date="2022-01" db="EMBL/GenBank/DDBJ databases">
        <authorList>
            <person name="Yamashiro T."/>
            <person name="Shiraishi A."/>
            <person name="Satake H."/>
            <person name="Nakayama K."/>
        </authorList>
    </citation>
    <scope>NUCLEOTIDE SEQUENCE</scope>
</reference>
<keyword evidence="2" id="KW-1185">Reference proteome</keyword>
<organism evidence="1 2">
    <name type="scientific">Tanacetum coccineum</name>
    <dbReference type="NCBI Taxonomy" id="301880"/>
    <lineage>
        <taxon>Eukaryota</taxon>
        <taxon>Viridiplantae</taxon>
        <taxon>Streptophyta</taxon>
        <taxon>Embryophyta</taxon>
        <taxon>Tracheophyta</taxon>
        <taxon>Spermatophyta</taxon>
        <taxon>Magnoliopsida</taxon>
        <taxon>eudicotyledons</taxon>
        <taxon>Gunneridae</taxon>
        <taxon>Pentapetalae</taxon>
        <taxon>asterids</taxon>
        <taxon>campanulids</taxon>
        <taxon>Asterales</taxon>
        <taxon>Asteraceae</taxon>
        <taxon>Asteroideae</taxon>
        <taxon>Anthemideae</taxon>
        <taxon>Anthemidinae</taxon>
        <taxon>Tanacetum</taxon>
    </lineage>
</organism>
<name>A0ABQ4WR29_9ASTR</name>
<reference evidence="1" key="1">
    <citation type="journal article" date="2022" name="Int. J. Mol. Sci.">
        <title>Draft Genome of Tanacetum Coccineum: Genomic Comparison of Closely Related Tanacetum-Family Plants.</title>
        <authorList>
            <person name="Yamashiro T."/>
            <person name="Shiraishi A."/>
            <person name="Nakayama K."/>
            <person name="Satake H."/>
        </authorList>
    </citation>
    <scope>NUCLEOTIDE SEQUENCE</scope>
</reference>